<dbReference type="EMBL" id="BMJI01000005">
    <property type="protein sequence ID" value="GGC87384.1"/>
    <property type="molecule type" value="Genomic_DNA"/>
</dbReference>
<protein>
    <submittedName>
        <fullName evidence="1">Uncharacterized protein</fullName>
    </submittedName>
</protein>
<name>A0ABQ1NXZ5_9MICC</name>
<dbReference type="Proteomes" id="UP000597761">
    <property type="component" value="Unassembled WGS sequence"/>
</dbReference>
<keyword evidence="2" id="KW-1185">Reference proteome</keyword>
<accession>A0ABQ1NXZ5</accession>
<comment type="caution">
    <text evidence="1">The sequence shown here is derived from an EMBL/GenBank/DDBJ whole genome shotgun (WGS) entry which is preliminary data.</text>
</comment>
<dbReference type="RefSeq" id="WP_188667509.1">
    <property type="nucleotide sequence ID" value="NZ_BMJI01000005.1"/>
</dbReference>
<evidence type="ECO:0000313" key="1">
    <source>
        <dbReference type="EMBL" id="GGC87384.1"/>
    </source>
</evidence>
<sequence>MDIQNHYYGHSAVLARHCGLPRVRHVAGLIQHGWTVTSPVRAQFGDFAGWGPSRRRLSWTSTSRAWSPEDPESRFADGSPMLDAIGAPYLYLLRQAQQADALPAREDRTLVLPMHGTALLKVAGDHAAYAAQVREKEGSATVSLHIDDLQNETIVRAWEGAGHHIVSSGERRDPRFIARVLYLMASSRRVVSNRLSTSVMYGAVTGADVAVYGPDYALGANPDVDPGLQMRRWWPEFHEENPDQDQLRRIAGEELGAGDVREPADLKRLLGWDGPTTRPFVEYWASGPWAKAQAVLGWKARHEGAHETEVGLSPWHWIRHPFQHLPSPLPRIPKDLVSEPIRH</sequence>
<evidence type="ECO:0000313" key="2">
    <source>
        <dbReference type="Proteomes" id="UP000597761"/>
    </source>
</evidence>
<organism evidence="1 2">
    <name type="scientific">Tersicoccus solisilvae</name>
    <dbReference type="NCBI Taxonomy" id="1882339"/>
    <lineage>
        <taxon>Bacteria</taxon>
        <taxon>Bacillati</taxon>
        <taxon>Actinomycetota</taxon>
        <taxon>Actinomycetes</taxon>
        <taxon>Micrococcales</taxon>
        <taxon>Micrococcaceae</taxon>
        <taxon>Tersicoccus</taxon>
    </lineage>
</organism>
<proteinExistence type="predicted"/>
<gene>
    <name evidence="1" type="ORF">GCM10011512_12900</name>
</gene>
<reference evidence="2" key="1">
    <citation type="journal article" date="2019" name="Int. J. Syst. Evol. Microbiol.">
        <title>The Global Catalogue of Microorganisms (GCM) 10K type strain sequencing project: providing services to taxonomists for standard genome sequencing and annotation.</title>
        <authorList>
            <consortium name="The Broad Institute Genomics Platform"/>
            <consortium name="The Broad Institute Genome Sequencing Center for Infectious Disease"/>
            <person name="Wu L."/>
            <person name="Ma J."/>
        </authorList>
    </citation>
    <scope>NUCLEOTIDE SEQUENCE [LARGE SCALE GENOMIC DNA]</scope>
    <source>
        <strain evidence="2">CGMCC 1.15480</strain>
    </source>
</reference>